<evidence type="ECO:0000313" key="2">
    <source>
        <dbReference type="Proteomes" id="UP000789525"/>
    </source>
</evidence>
<reference evidence="1" key="1">
    <citation type="submission" date="2021-06" db="EMBL/GenBank/DDBJ databases">
        <authorList>
            <person name="Kallberg Y."/>
            <person name="Tangrot J."/>
            <person name="Rosling A."/>
        </authorList>
    </citation>
    <scope>NUCLEOTIDE SEQUENCE</scope>
    <source>
        <strain evidence="1">CL356</strain>
    </source>
</reference>
<comment type="caution">
    <text evidence="1">The sequence shown here is derived from an EMBL/GenBank/DDBJ whole genome shotgun (WGS) entry which is preliminary data.</text>
</comment>
<dbReference type="EMBL" id="CAJVPT010014446">
    <property type="protein sequence ID" value="CAG8604341.1"/>
    <property type="molecule type" value="Genomic_DNA"/>
</dbReference>
<sequence>ESIIESRNSNNDASTRPQNLSPTDSTTPIPPDETRSILKQQPAAAKVKHLTSIKQDDSSAKGTTTILGKRRASEDADDPGHSVPASKRVKPSLNDGDHKAKEGLTGAERGGVVNPATTTARPTNGRRPVTEGAVRTVSGASIAGPAAPNKPDSVAVRAIGHPSGVRPQWGVEVRGSATRKLFELFLEKEIRPGSKPNGARRTLSESRKEC</sequence>
<feature type="non-terminal residue" evidence="1">
    <location>
        <position position="1"/>
    </location>
</feature>
<evidence type="ECO:0000313" key="1">
    <source>
        <dbReference type="EMBL" id="CAG8604341.1"/>
    </source>
</evidence>
<dbReference type="Proteomes" id="UP000789525">
    <property type="component" value="Unassembled WGS sequence"/>
</dbReference>
<proteinExistence type="predicted"/>
<name>A0ACA9MNZ8_9GLOM</name>
<accession>A0ACA9MNZ8</accession>
<gene>
    <name evidence="1" type="ORF">ACOLOM_LOCUS6793</name>
</gene>
<protein>
    <submittedName>
        <fullName evidence="1">1923_t:CDS:1</fullName>
    </submittedName>
</protein>
<keyword evidence="2" id="KW-1185">Reference proteome</keyword>
<organism evidence="1 2">
    <name type="scientific">Acaulospora colombiana</name>
    <dbReference type="NCBI Taxonomy" id="27376"/>
    <lineage>
        <taxon>Eukaryota</taxon>
        <taxon>Fungi</taxon>
        <taxon>Fungi incertae sedis</taxon>
        <taxon>Mucoromycota</taxon>
        <taxon>Glomeromycotina</taxon>
        <taxon>Glomeromycetes</taxon>
        <taxon>Diversisporales</taxon>
        <taxon>Acaulosporaceae</taxon>
        <taxon>Acaulospora</taxon>
    </lineage>
</organism>